<proteinExistence type="predicted"/>
<keyword evidence="2" id="KW-1185">Reference proteome</keyword>
<sequence>MSYIAVEPRRAIVRAAYATLNGAGGIRRSWKSSCGSINSSLNERSASGRKKLAQARIDRLLAEAASLSRAADIRAYVRAVEQAIERERIAAPADDPARWSNWALTQADRIDPVKNRQFLQAFEEGDSSER</sequence>
<dbReference type="AlphaFoldDB" id="A0A6P1BFH6"/>
<dbReference type="RefSeq" id="WP_163153882.1">
    <property type="nucleotide sequence ID" value="NZ_VKHP01000046.1"/>
</dbReference>
<dbReference type="Proteomes" id="UP000468531">
    <property type="component" value="Unassembled WGS sequence"/>
</dbReference>
<evidence type="ECO:0000313" key="1">
    <source>
        <dbReference type="EMBL" id="NEU96924.1"/>
    </source>
</evidence>
<evidence type="ECO:0000313" key="2">
    <source>
        <dbReference type="Proteomes" id="UP000468531"/>
    </source>
</evidence>
<dbReference type="EMBL" id="VKHP01000046">
    <property type="protein sequence ID" value="NEU96924.1"/>
    <property type="molecule type" value="Genomic_DNA"/>
</dbReference>
<gene>
    <name evidence="1" type="ORF">FNJ47_14010</name>
</gene>
<reference evidence="1 2" key="1">
    <citation type="journal article" date="2020" name="Arch. Microbiol.">
        <title>Bradyrhizobium uaiense sp. nov., a new highly efficient cowpea symbiont.</title>
        <authorList>
            <person name="Cabral Michel D."/>
            <person name="Azarias Guimaraes A."/>
            <person name="Martins da Costa E."/>
            <person name="Soares de Carvalho T."/>
            <person name="Balsanelli E."/>
            <person name="Willems A."/>
            <person name="Maltempi de Souza E."/>
            <person name="de Souza Moreira F.M."/>
        </authorList>
    </citation>
    <scope>NUCLEOTIDE SEQUENCE [LARGE SCALE GENOMIC DNA]</scope>
    <source>
        <strain evidence="1 2">UFLA 03-164</strain>
    </source>
</reference>
<organism evidence="1 2">
    <name type="scientific">Bradyrhizobium uaiense</name>
    <dbReference type="NCBI Taxonomy" id="2594946"/>
    <lineage>
        <taxon>Bacteria</taxon>
        <taxon>Pseudomonadati</taxon>
        <taxon>Pseudomonadota</taxon>
        <taxon>Alphaproteobacteria</taxon>
        <taxon>Hyphomicrobiales</taxon>
        <taxon>Nitrobacteraceae</taxon>
        <taxon>Bradyrhizobium</taxon>
    </lineage>
</organism>
<protein>
    <submittedName>
        <fullName evidence="1">Uncharacterized protein</fullName>
    </submittedName>
</protein>
<name>A0A6P1BFH6_9BRAD</name>
<accession>A0A6P1BFH6</accession>
<comment type="caution">
    <text evidence="1">The sequence shown here is derived from an EMBL/GenBank/DDBJ whole genome shotgun (WGS) entry which is preliminary data.</text>
</comment>